<sequence length="70" mass="7928">PNQTFQKVCPLVKQANRKRGALREESHGAICCQWISCRSPSHNPGSAFEEDPQTDEEVMDQDNNQPKEDT</sequence>
<dbReference type="Proteomes" id="UP000235388">
    <property type="component" value="Unassembled WGS sequence"/>
</dbReference>
<evidence type="ECO:0000313" key="3">
    <source>
        <dbReference type="Proteomes" id="UP000235388"/>
    </source>
</evidence>
<protein>
    <submittedName>
        <fullName evidence="2">Uncharacterized protein</fullName>
    </submittedName>
</protein>
<feature type="compositionally biased region" description="Acidic residues" evidence="1">
    <location>
        <begin position="48"/>
        <end position="60"/>
    </location>
</feature>
<evidence type="ECO:0000256" key="1">
    <source>
        <dbReference type="SAM" id="MobiDB-lite"/>
    </source>
</evidence>
<feature type="non-terminal residue" evidence="2">
    <location>
        <position position="1"/>
    </location>
</feature>
<feature type="region of interest" description="Disordered" evidence="1">
    <location>
        <begin position="38"/>
        <end position="70"/>
    </location>
</feature>
<reference evidence="2 3" key="1">
    <citation type="submission" date="2017-11" db="EMBL/GenBank/DDBJ databases">
        <title>De novo assembly and phasing of dikaryotic genomes from two isolates of Puccinia coronata f. sp. avenae, the causal agent of oat crown rust.</title>
        <authorList>
            <person name="Miller M.E."/>
            <person name="Zhang Y."/>
            <person name="Omidvar V."/>
            <person name="Sperschneider J."/>
            <person name="Schwessinger B."/>
            <person name="Raley C."/>
            <person name="Palmer J.M."/>
            <person name="Garnica D."/>
            <person name="Upadhyaya N."/>
            <person name="Rathjen J."/>
            <person name="Taylor J.M."/>
            <person name="Park R.F."/>
            <person name="Dodds P.N."/>
            <person name="Hirsch C.D."/>
            <person name="Kianian S.F."/>
            <person name="Figueroa M."/>
        </authorList>
    </citation>
    <scope>NUCLEOTIDE SEQUENCE [LARGE SCALE GENOMIC DNA]</scope>
    <source>
        <strain evidence="2">12NC29</strain>
    </source>
</reference>
<gene>
    <name evidence="2" type="ORF">PCANC_24307</name>
</gene>
<keyword evidence="3" id="KW-1185">Reference proteome</keyword>
<name>A0A2N5TUG3_9BASI</name>
<dbReference type="AlphaFoldDB" id="A0A2N5TUG3"/>
<evidence type="ECO:0000313" key="2">
    <source>
        <dbReference type="EMBL" id="PLW29078.1"/>
    </source>
</evidence>
<accession>A0A2N5TUG3</accession>
<proteinExistence type="predicted"/>
<comment type="caution">
    <text evidence="2">The sequence shown here is derived from an EMBL/GenBank/DDBJ whole genome shotgun (WGS) entry which is preliminary data.</text>
</comment>
<dbReference type="EMBL" id="PGCJ01000422">
    <property type="protein sequence ID" value="PLW29078.1"/>
    <property type="molecule type" value="Genomic_DNA"/>
</dbReference>
<organism evidence="2 3">
    <name type="scientific">Puccinia coronata f. sp. avenae</name>
    <dbReference type="NCBI Taxonomy" id="200324"/>
    <lineage>
        <taxon>Eukaryota</taxon>
        <taxon>Fungi</taxon>
        <taxon>Dikarya</taxon>
        <taxon>Basidiomycota</taxon>
        <taxon>Pucciniomycotina</taxon>
        <taxon>Pucciniomycetes</taxon>
        <taxon>Pucciniales</taxon>
        <taxon>Pucciniaceae</taxon>
        <taxon>Puccinia</taxon>
    </lineage>
</organism>